<protein>
    <submittedName>
        <fullName evidence="4">Putative esterase</fullName>
    </submittedName>
</protein>
<dbReference type="PROSITE" id="PS51257">
    <property type="entry name" value="PROKAR_LIPOPROTEIN"/>
    <property type="match status" value="1"/>
</dbReference>
<comment type="caution">
    <text evidence="4">The sequence shown here is derived from an EMBL/GenBank/DDBJ whole genome shotgun (WGS) entry which is preliminary data.</text>
</comment>
<proteinExistence type="predicted"/>
<organism evidence="4 5">
    <name type="scientific">Pseudorhodoferax soli</name>
    <dbReference type="NCBI Taxonomy" id="545864"/>
    <lineage>
        <taxon>Bacteria</taxon>
        <taxon>Pseudomonadati</taxon>
        <taxon>Pseudomonadota</taxon>
        <taxon>Betaproteobacteria</taxon>
        <taxon>Burkholderiales</taxon>
        <taxon>Comamonadaceae</taxon>
    </lineage>
</organism>
<evidence type="ECO:0000256" key="1">
    <source>
        <dbReference type="ARBA" id="ARBA00022729"/>
    </source>
</evidence>
<evidence type="ECO:0000256" key="2">
    <source>
        <dbReference type="ARBA" id="ARBA00022801"/>
    </source>
</evidence>
<keyword evidence="5" id="KW-1185">Reference proteome</keyword>
<dbReference type="Gene3D" id="3.40.50.1820">
    <property type="entry name" value="alpha/beta hydrolase"/>
    <property type="match status" value="1"/>
</dbReference>
<dbReference type="PANTHER" id="PTHR43037">
    <property type="entry name" value="UNNAMED PRODUCT-RELATED"/>
    <property type="match status" value="1"/>
</dbReference>
<dbReference type="PANTHER" id="PTHR43037:SF5">
    <property type="entry name" value="FERULOYL ESTERASE"/>
    <property type="match status" value="1"/>
</dbReference>
<dbReference type="EMBL" id="QPJK01000001">
    <property type="protein sequence ID" value="RCW76711.1"/>
    <property type="molecule type" value="Genomic_DNA"/>
</dbReference>
<name>A0A368Y8W2_9BURK</name>
<dbReference type="InterPro" id="IPR029058">
    <property type="entry name" value="AB_hydrolase_fold"/>
</dbReference>
<feature type="chain" id="PRO_5016992265" evidence="3">
    <location>
        <begin position="20"/>
        <end position="413"/>
    </location>
</feature>
<gene>
    <name evidence="4" type="ORF">DES41_1011320</name>
</gene>
<dbReference type="Pfam" id="PF10503">
    <property type="entry name" value="Esterase_PHB"/>
    <property type="match status" value="1"/>
</dbReference>
<dbReference type="SUPFAM" id="SSF53474">
    <property type="entry name" value="alpha/beta-Hydrolases"/>
    <property type="match status" value="1"/>
</dbReference>
<keyword evidence="1 3" id="KW-0732">Signal</keyword>
<feature type="signal peptide" evidence="3">
    <location>
        <begin position="1"/>
        <end position="19"/>
    </location>
</feature>
<dbReference type="Proteomes" id="UP000252884">
    <property type="component" value="Unassembled WGS sequence"/>
</dbReference>
<evidence type="ECO:0000313" key="5">
    <source>
        <dbReference type="Proteomes" id="UP000252884"/>
    </source>
</evidence>
<reference evidence="4 5" key="1">
    <citation type="submission" date="2018-07" db="EMBL/GenBank/DDBJ databases">
        <title>Genomic Encyclopedia of Type Strains, Phase IV (KMG-IV): sequencing the most valuable type-strain genomes for metagenomic binning, comparative biology and taxonomic classification.</title>
        <authorList>
            <person name="Goeker M."/>
        </authorList>
    </citation>
    <scope>NUCLEOTIDE SEQUENCE [LARGE SCALE GENOMIC DNA]</scope>
    <source>
        <strain evidence="4 5">DSM 21634</strain>
    </source>
</reference>
<dbReference type="GO" id="GO:0005576">
    <property type="term" value="C:extracellular region"/>
    <property type="evidence" value="ECO:0007669"/>
    <property type="project" value="InterPro"/>
</dbReference>
<dbReference type="InterPro" id="IPR050955">
    <property type="entry name" value="Plant_Biomass_Hydrol_Est"/>
</dbReference>
<dbReference type="InterPro" id="IPR010126">
    <property type="entry name" value="Esterase_phb"/>
</dbReference>
<keyword evidence="2" id="KW-0378">Hydrolase</keyword>
<evidence type="ECO:0000313" key="4">
    <source>
        <dbReference type="EMBL" id="RCW76711.1"/>
    </source>
</evidence>
<dbReference type="GO" id="GO:0016787">
    <property type="term" value="F:hydrolase activity"/>
    <property type="evidence" value="ECO:0007669"/>
    <property type="project" value="UniProtKB-KW"/>
</dbReference>
<accession>A0A368Y8W2</accession>
<sequence length="413" mass="43414">MKPSHALCMLALAALTACGGGDDDDGGPRLTDLAVTTSAHSGEQLEPAFDPSVRNYTLRVQSDIFGVLLQPVANGAAVQTSVTAATTAGAYSTTNANTDVAAPEAVPLAQTLGNTGYMVKLSQSYAAFDVEYVQTATVTVADPASGEAVNYTVRIVRDNDTAVRARFGAEKVFTGADGTAIKYHIYYPPNYAASSKTYPVVLAMHGVGQRAAGGQPADMVLKRTKQATIWAQDSEANPAKEAIVIAPQANTAWASSDPAGGLSADGQAAYELLQSVIATEKADASRIYLTGLSMGGNGALLMAESYPATFAAVFLHAAWAGQPNSATVTGADYDWAGIKQHLDGRIRIVAAEDDPDVRHPAYLNLVKQLTDHGIGFQNKLYPTGTFFSPTAHFVWIAGYADAAARDWVFSLKR</sequence>
<evidence type="ECO:0000256" key="3">
    <source>
        <dbReference type="SAM" id="SignalP"/>
    </source>
</evidence>
<dbReference type="AlphaFoldDB" id="A0A368Y8W2"/>